<comment type="caution">
    <text evidence="1">The sequence shown here is derived from an EMBL/GenBank/DDBJ whole genome shotgun (WGS) entry which is preliminary data.</text>
</comment>
<evidence type="ECO:0000313" key="1">
    <source>
        <dbReference type="EMBL" id="ORC58773.1"/>
    </source>
</evidence>
<dbReference type="Proteomes" id="UP000192815">
    <property type="component" value="Unassembled WGS sequence"/>
</dbReference>
<reference evidence="2" key="1">
    <citation type="submission" date="2017-02" db="EMBL/GenBank/DDBJ databases">
        <title>Pseudomonas floridae sp. nov., a novel pathogenic bacterial species isolated from tomato.</title>
        <authorList>
            <person name="Timilsina S."/>
            <person name="Vallad G.E."/>
            <person name="Jones J.B."/>
        </authorList>
    </citation>
    <scope>NUCLEOTIDE SEQUENCE [LARGE SCALE GENOMIC DNA]</scope>
    <source>
        <strain evidence="2">GEV388</strain>
    </source>
</reference>
<sequence>MPAHQTCFKLNLDGVDHDFQVLAFNGREAISQRLCEALEEAASNEHSGVGELREGYRNTFRAISGSVPFRPFIEIDPGGVTVSGPLVKLNSGGAPASGNGALPNLPGLVKEVLTEKAGELLTQKLADPVPLAQLCQKPEGGTPMDCPLPDCGCRKALQKEVRS</sequence>
<evidence type="ECO:0000313" key="2">
    <source>
        <dbReference type="Proteomes" id="UP000192815"/>
    </source>
</evidence>
<keyword evidence="2" id="KW-1185">Reference proteome</keyword>
<dbReference type="OrthoDB" id="7026584at2"/>
<accession>A0A1X0N5C2</accession>
<dbReference type="AlphaFoldDB" id="A0A1X0N5C2"/>
<protein>
    <submittedName>
        <fullName evidence="1">Uncharacterized protein</fullName>
    </submittedName>
</protein>
<proteinExistence type="predicted"/>
<dbReference type="RefSeq" id="WP_083183435.1">
    <property type="nucleotide sequence ID" value="NZ_CBCRZR010000003.1"/>
</dbReference>
<organism evidence="1 2">
    <name type="scientific">Pseudomonas floridensis</name>
    <dbReference type="NCBI Taxonomy" id="1958950"/>
    <lineage>
        <taxon>Bacteria</taxon>
        <taxon>Pseudomonadati</taxon>
        <taxon>Pseudomonadota</taxon>
        <taxon>Gammaproteobacteria</taxon>
        <taxon>Pseudomonadales</taxon>
        <taxon>Pseudomonadaceae</taxon>
        <taxon>Pseudomonas</taxon>
    </lineage>
</organism>
<gene>
    <name evidence="1" type="ORF">BZK31_13310</name>
</gene>
<dbReference type="STRING" id="1958950.BZK31_13310"/>
<dbReference type="EMBL" id="MUIO01000048">
    <property type="protein sequence ID" value="ORC58773.1"/>
    <property type="molecule type" value="Genomic_DNA"/>
</dbReference>
<name>A0A1X0N5C2_9PSED</name>